<dbReference type="EMBL" id="JAWWNJ010000002">
    <property type="protein sequence ID" value="KAK7062456.1"/>
    <property type="molecule type" value="Genomic_DNA"/>
</dbReference>
<feature type="compositionally biased region" description="Basic and acidic residues" evidence="1">
    <location>
        <begin position="521"/>
        <end position="540"/>
    </location>
</feature>
<feature type="region of interest" description="Disordered" evidence="1">
    <location>
        <begin position="227"/>
        <end position="253"/>
    </location>
</feature>
<proteinExistence type="predicted"/>
<evidence type="ECO:0000313" key="3">
    <source>
        <dbReference type="Proteomes" id="UP001362999"/>
    </source>
</evidence>
<comment type="caution">
    <text evidence="2">The sequence shown here is derived from an EMBL/GenBank/DDBJ whole genome shotgun (WGS) entry which is preliminary data.</text>
</comment>
<feature type="compositionally biased region" description="Low complexity" evidence="1">
    <location>
        <begin position="228"/>
        <end position="246"/>
    </location>
</feature>
<organism evidence="2 3">
    <name type="scientific">Favolaschia claudopus</name>
    <dbReference type="NCBI Taxonomy" id="2862362"/>
    <lineage>
        <taxon>Eukaryota</taxon>
        <taxon>Fungi</taxon>
        <taxon>Dikarya</taxon>
        <taxon>Basidiomycota</taxon>
        <taxon>Agaricomycotina</taxon>
        <taxon>Agaricomycetes</taxon>
        <taxon>Agaricomycetidae</taxon>
        <taxon>Agaricales</taxon>
        <taxon>Marasmiineae</taxon>
        <taxon>Mycenaceae</taxon>
        <taxon>Favolaschia</taxon>
    </lineage>
</organism>
<reference evidence="2 3" key="1">
    <citation type="journal article" date="2024" name="J Genomics">
        <title>Draft genome sequencing and assembly of Favolaschia claudopus CIRM-BRFM 2984 isolated from oak limbs.</title>
        <authorList>
            <person name="Navarro D."/>
            <person name="Drula E."/>
            <person name="Chaduli D."/>
            <person name="Cazenave R."/>
            <person name="Ahrendt S."/>
            <person name="Wang J."/>
            <person name="Lipzen A."/>
            <person name="Daum C."/>
            <person name="Barry K."/>
            <person name="Grigoriev I.V."/>
            <person name="Favel A."/>
            <person name="Rosso M.N."/>
            <person name="Martin F."/>
        </authorList>
    </citation>
    <scope>NUCLEOTIDE SEQUENCE [LARGE SCALE GENOMIC DNA]</scope>
    <source>
        <strain evidence="2 3">CIRM-BRFM 2984</strain>
    </source>
</reference>
<gene>
    <name evidence="2" type="ORF">R3P38DRAFT_3492764</name>
</gene>
<accession>A0AAW0EEJ0</accession>
<sequence>MSTRQITVADGGGGKKLKELSQVRASKHAFALTNDNKSTTFKTKGNILSTQKREEDTKMGGGPSMTAAFFGGTVKERRATRLPGGFTAALPTLDDPLTSTHPLLLVVSSYEKNRLIGLHKARRFELYALFVRRISCLKSLSMAVATIGRFLSDVRPRLSAQSSSQQRLDVAYARIWRALAPRTPRIHLTPSSTSRLPLPFARYLNTFRSTRPSVYCLYTRLSSHRAETSSNQSKSAASTSRRPSSTRPRDRNITELYLPPTVTLFIFPHHNHRPPPDHRVSLTTNHPSFVPPRKRPFAPYPRTMLIGAVAVFVFTQALVRPAPPSALRRSPEPLLPRRAHLPRSHAARMEMGSNYTTYSFSLRALAEKNQRTQLVVCTQSTVRLLRRYGCAVGGCGIVDDGDGVRRMVRASAIVRRVAGGTVRVGCGCRDGRSSSPLRRSYPPRGDCGAGMPRRRLRRRTSAFRDSLRINRDDAVDDERWLCFCFDAPEGVGAAADEDEDEDGGRGGGNAFVPRMRCHRSQGRESGRTRGVRGKEYEERGQGAVAGYKSVAWRDICRWRRTRDGLTASDGGWGTVVGGTSSNDIFVGVHVARPSGAGGASPKRSDKVRSCCPRLRRSDGGDRSALTRPSHGHGVGGTAVLLRADGGAVGESASEIPLSLVSRGTTVGRAGREERGAGSGGDGVKKMRREAEELLPGDVLCVDSLRRDGLERELASGGEDDGEAWGKRGRGRWCRGVSFCIGGTERGILEKGEEIHLMCCRVVMMLAHALRSLKTRPRTVMLPGICLIAEARGEARRLAAADENWLE</sequence>
<dbReference type="Proteomes" id="UP001362999">
    <property type="component" value="Unassembled WGS sequence"/>
</dbReference>
<feature type="region of interest" description="Disordered" evidence="1">
    <location>
        <begin position="493"/>
        <end position="540"/>
    </location>
</feature>
<feature type="region of interest" description="Disordered" evidence="1">
    <location>
        <begin position="593"/>
        <end position="633"/>
    </location>
</feature>
<feature type="region of interest" description="Disordered" evidence="1">
    <location>
        <begin position="432"/>
        <end position="452"/>
    </location>
</feature>
<evidence type="ECO:0000256" key="1">
    <source>
        <dbReference type="SAM" id="MobiDB-lite"/>
    </source>
</evidence>
<protein>
    <submittedName>
        <fullName evidence="2">Uncharacterized protein</fullName>
    </submittedName>
</protein>
<dbReference type="AlphaFoldDB" id="A0AAW0EEJ0"/>
<keyword evidence="3" id="KW-1185">Reference proteome</keyword>
<feature type="compositionally biased region" description="Low complexity" evidence="1">
    <location>
        <begin position="432"/>
        <end position="444"/>
    </location>
</feature>
<evidence type="ECO:0000313" key="2">
    <source>
        <dbReference type="EMBL" id="KAK7062456.1"/>
    </source>
</evidence>
<name>A0AAW0EEJ0_9AGAR</name>